<dbReference type="GO" id="GO:0005615">
    <property type="term" value="C:extracellular space"/>
    <property type="evidence" value="ECO:0007669"/>
    <property type="project" value="TreeGrafter"/>
</dbReference>
<dbReference type="InterPro" id="IPR029058">
    <property type="entry name" value="AB_hydrolase_fold"/>
</dbReference>
<dbReference type="Gene3D" id="3.40.50.1820">
    <property type="entry name" value="alpha/beta hydrolase"/>
    <property type="match status" value="1"/>
</dbReference>
<dbReference type="AlphaFoldDB" id="A0AAV4VR81"/>
<organism evidence="6 7">
    <name type="scientific">Caerostris extrusa</name>
    <name type="common">Bark spider</name>
    <name type="synonym">Caerostris bankana</name>
    <dbReference type="NCBI Taxonomy" id="172846"/>
    <lineage>
        <taxon>Eukaryota</taxon>
        <taxon>Metazoa</taxon>
        <taxon>Ecdysozoa</taxon>
        <taxon>Arthropoda</taxon>
        <taxon>Chelicerata</taxon>
        <taxon>Arachnida</taxon>
        <taxon>Araneae</taxon>
        <taxon>Araneomorphae</taxon>
        <taxon>Entelegynae</taxon>
        <taxon>Araneoidea</taxon>
        <taxon>Araneidae</taxon>
        <taxon>Caerostris</taxon>
    </lineage>
</organism>
<proteinExistence type="inferred from homology"/>
<dbReference type="PANTHER" id="PTHR11610:SF181">
    <property type="entry name" value="INACTIVE PANCREATIC LIPASE-RELATED PROTEIN 1-LIKE"/>
    <property type="match status" value="1"/>
</dbReference>
<dbReference type="InterPro" id="IPR013818">
    <property type="entry name" value="Lipase"/>
</dbReference>
<evidence type="ECO:0000256" key="1">
    <source>
        <dbReference type="ARBA" id="ARBA00004613"/>
    </source>
</evidence>
<gene>
    <name evidence="6" type="ORF">CEXT_368351</name>
</gene>
<dbReference type="GO" id="GO:0016042">
    <property type="term" value="P:lipid catabolic process"/>
    <property type="evidence" value="ECO:0007669"/>
    <property type="project" value="TreeGrafter"/>
</dbReference>
<feature type="domain" description="Lipase" evidence="5">
    <location>
        <begin position="10"/>
        <end position="61"/>
    </location>
</feature>
<reference evidence="6 7" key="1">
    <citation type="submission" date="2021-06" db="EMBL/GenBank/DDBJ databases">
        <title>Caerostris extrusa draft genome.</title>
        <authorList>
            <person name="Kono N."/>
            <person name="Arakawa K."/>
        </authorList>
    </citation>
    <scope>NUCLEOTIDE SEQUENCE [LARGE SCALE GENOMIC DNA]</scope>
</reference>
<feature type="non-terminal residue" evidence="6">
    <location>
        <position position="1"/>
    </location>
</feature>
<sequence length="70" mass="7522">GLVLWQCQFPYFQAVQNSKVTASELAKLINFLKDSRGANPGDFHLIGHSLGSHIAALVGHEGAASGQDFR</sequence>
<comment type="caution">
    <text evidence="6">The sequence shown here is derived from an EMBL/GenBank/DDBJ whole genome shotgun (WGS) entry which is preliminary data.</text>
</comment>
<evidence type="ECO:0000313" key="6">
    <source>
        <dbReference type="EMBL" id="GIY72444.1"/>
    </source>
</evidence>
<comment type="subcellular location">
    <subcellularLocation>
        <location evidence="1">Secreted</location>
    </subcellularLocation>
</comment>
<evidence type="ECO:0000256" key="3">
    <source>
        <dbReference type="ARBA" id="ARBA00022525"/>
    </source>
</evidence>
<keyword evidence="3" id="KW-0964">Secreted</keyword>
<evidence type="ECO:0000256" key="4">
    <source>
        <dbReference type="RuleBase" id="RU004262"/>
    </source>
</evidence>
<accession>A0AAV4VR81</accession>
<dbReference type="Pfam" id="PF00151">
    <property type="entry name" value="Lipase"/>
    <property type="match status" value="1"/>
</dbReference>
<dbReference type="PANTHER" id="PTHR11610">
    <property type="entry name" value="LIPASE"/>
    <property type="match status" value="1"/>
</dbReference>
<comment type="similarity">
    <text evidence="2 4">Belongs to the AB hydrolase superfamily. Lipase family.</text>
</comment>
<protein>
    <recommendedName>
        <fullName evidence="5">Lipase domain-containing protein</fullName>
    </recommendedName>
</protein>
<dbReference type="GO" id="GO:0016298">
    <property type="term" value="F:lipase activity"/>
    <property type="evidence" value="ECO:0007669"/>
    <property type="project" value="InterPro"/>
</dbReference>
<name>A0AAV4VR81_CAEEX</name>
<dbReference type="PRINTS" id="PR00821">
    <property type="entry name" value="TAGLIPASE"/>
</dbReference>
<dbReference type="SUPFAM" id="SSF53474">
    <property type="entry name" value="alpha/beta-Hydrolases"/>
    <property type="match status" value="1"/>
</dbReference>
<evidence type="ECO:0000256" key="2">
    <source>
        <dbReference type="ARBA" id="ARBA00010701"/>
    </source>
</evidence>
<dbReference type="Proteomes" id="UP001054945">
    <property type="component" value="Unassembled WGS sequence"/>
</dbReference>
<evidence type="ECO:0000313" key="7">
    <source>
        <dbReference type="Proteomes" id="UP001054945"/>
    </source>
</evidence>
<keyword evidence="7" id="KW-1185">Reference proteome</keyword>
<evidence type="ECO:0000259" key="5">
    <source>
        <dbReference type="Pfam" id="PF00151"/>
    </source>
</evidence>
<dbReference type="EMBL" id="BPLR01014947">
    <property type="protein sequence ID" value="GIY72444.1"/>
    <property type="molecule type" value="Genomic_DNA"/>
</dbReference>
<dbReference type="InterPro" id="IPR000734">
    <property type="entry name" value="TAG_lipase"/>
</dbReference>